<sequence>METIWKARDLGGENGETLVEEIVMDCGVSPLTASILIKRGCGSAEEAMAFLEPDWEDLQDPFLLPDMSTAVERILTARENGEIVCVYGDYDADGTTAVSILLGYFKEIGIHAFYRIPNRLEEGYGMNTTALAEVKAAGASLIITVDNGISAVEEVAFCNAQGMDVIVTDHHECQAALPEALAIIDAKRPDSQYPFSELCGAGIAFKLVQALDRAQGGDGDLMGYLECAALATVADIVPLKDENRVMVSLGIRAMNEGPLTPGIAALIEVSEIEVVNAGNIGFVLAPKINAAGRLGEAGRVVDLYLAETISEAMPIACFLRDENKKRQDIEQEIQIAAEKKVAAEGLYNHLFMVVAGEGWHSGVIGIVASKIQEKWYHPVIVMGIGEDGVAKGSCRSVPGIDIFAALSSCASLFASFGGHEQAAGFSLAAERIPELVKGLEDWGKSTGARKHLKKTIYYDGEITADAVDEGLMEELALCEPYGIGNPGPVFKMGEVHATDVRRMGKNQDHLSFTVDGLRCVGFGLGECDTQVRSGAVSLLCKLKMNAFNGNETIQPMVVDLKGDPLMDHQQAWEWVSALKKEEGENLLALPIWHYPCNRLLPERNALIAVYKMMDFEKIRALPFDDVRSYCPGMNSFQLLVGLNALNEVGLIEFKLKRGVIYGKKCKTNEKKDIQKAPLVLKLKKYLGGAD</sequence>
<dbReference type="Gene3D" id="3.10.310.30">
    <property type="match status" value="1"/>
</dbReference>
<evidence type="ECO:0000256" key="3">
    <source>
        <dbReference type="ARBA" id="ARBA00022722"/>
    </source>
</evidence>
<dbReference type="RefSeq" id="WP_090243738.1">
    <property type="nucleotide sequence ID" value="NZ_FNOU01000004.1"/>
</dbReference>
<dbReference type="InterPro" id="IPR051673">
    <property type="entry name" value="SSDNA_exonuclease_RecJ"/>
</dbReference>
<keyword evidence="4" id="KW-0378">Hydrolase</keyword>
<dbReference type="Gene3D" id="3.90.1640.30">
    <property type="match status" value="1"/>
</dbReference>
<dbReference type="AlphaFoldDB" id="A0A1H3D7R2"/>
<reference evidence="10" key="1">
    <citation type="submission" date="2016-10" db="EMBL/GenBank/DDBJ databases">
        <authorList>
            <person name="Varghese N."/>
            <person name="Submissions S."/>
        </authorList>
    </citation>
    <scope>NUCLEOTIDE SEQUENCE [LARGE SCALE GENOMIC DNA]</scope>
    <source>
        <strain evidence="10">VPI 5359</strain>
    </source>
</reference>
<feature type="domain" description="DDH" evidence="6">
    <location>
        <begin position="84"/>
        <end position="232"/>
    </location>
</feature>
<dbReference type="Pfam" id="PF17768">
    <property type="entry name" value="RecJ_OB"/>
    <property type="match status" value="1"/>
</dbReference>
<dbReference type="Pfam" id="PF01368">
    <property type="entry name" value="DHH"/>
    <property type="match status" value="1"/>
</dbReference>
<accession>A0A1H3D7R2</accession>
<dbReference type="InterPro" id="IPR041122">
    <property type="entry name" value="RecJ_OB"/>
</dbReference>
<dbReference type="InterPro" id="IPR001667">
    <property type="entry name" value="DDH_dom"/>
</dbReference>
<dbReference type="Pfam" id="PF02272">
    <property type="entry name" value="DHHA1"/>
    <property type="match status" value="1"/>
</dbReference>
<feature type="domain" description="RecJ OB" evidence="8">
    <location>
        <begin position="458"/>
        <end position="559"/>
    </location>
</feature>
<dbReference type="OrthoDB" id="9809852at2"/>
<dbReference type="EMBL" id="FNOU01000004">
    <property type="protein sequence ID" value="SDX62562.1"/>
    <property type="molecule type" value="Genomic_DNA"/>
</dbReference>
<dbReference type="GO" id="GO:0003676">
    <property type="term" value="F:nucleic acid binding"/>
    <property type="evidence" value="ECO:0007669"/>
    <property type="project" value="InterPro"/>
</dbReference>
<feature type="domain" description="DHHA1" evidence="7">
    <location>
        <begin position="353"/>
        <end position="442"/>
    </location>
</feature>
<name>A0A1H3D7R2_EUBBA</name>
<dbReference type="InterPro" id="IPR003156">
    <property type="entry name" value="DHHA1_dom"/>
</dbReference>
<dbReference type="PANTHER" id="PTHR30255">
    <property type="entry name" value="SINGLE-STRANDED-DNA-SPECIFIC EXONUCLEASE RECJ"/>
    <property type="match status" value="1"/>
</dbReference>
<dbReference type="Proteomes" id="UP000199652">
    <property type="component" value="Unassembled WGS sequence"/>
</dbReference>
<comment type="similarity">
    <text evidence="1">Belongs to the RecJ family.</text>
</comment>
<evidence type="ECO:0000313" key="10">
    <source>
        <dbReference type="Proteomes" id="UP000199652"/>
    </source>
</evidence>
<dbReference type="InterPro" id="IPR004610">
    <property type="entry name" value="RecJ"/>
</dbReference>
<evidence type="ECO:0000313" key="9">
    <source>
        <dbReference type="EMBL" id="SDX62562.1"/>
    </source>
</evidence>
<keyword evidence="5 9" id="KW-0269">Exonuclease</keyword>
<dbReference type="GO" id="GO:0008409">
    <property type="term" value="F:5'-3' exonuclease activity"/>
    <property type="evidence" value="ECO:0007669"/>
    <property type="project" value="InterPro"/>
</dbReference>
<dbReference type="GO" id="GO:0006281">
    <property type="term" value="P:DNA repair"/>
    <property type="evidence" value="ECO:0007669"/>
    <property type="project" value="InterPro"/>
</dbReference>
<dbReference type="PANTHER" id="PTHR30255:SF2">
    <property type="entry name" value="SINGLE-STRANDED-DNA-SPECIFIC EXONUCLEASE RECJ"/>
    <property type="match status" value="1"/>
</dbReference>
<evidence type="ECO:0000256" key="2">
    <source>
        <dbReference type="ARBA" id="ARBA00019841"/>
    </source>
</evidence>
<keyword evidence="10" id="KW-1185">Reference proteome</keyword>
<protein>
    <recommendedName>
        <fullName evidence="2">Single-stranded-DNA-specific exonuclease RecJ</fullName>
    </recommendedName>
</protein>
<evidence type="ECO:0000256" key="5">
    <source>
        <dbReference type="ARBA" id="ARBA00022839"/>
    </source>
</evidence>
<dbReference type="STRING" id="1528.SAMN04488579_104125"/>
<dbReference type="InterPro" id="IPR038763">
    <property type="entry name" value="DHH_sf"/>
</dbReference>
<keyword evidence="3" id="KW-0540">Nuclease</keyword>
<dbReference type="SUPFAM" id="SSF64182">
    <property type="entry name" value="DHH phosphoesterases"/>
    <property type="match status" value="1"/>
</dbReference>
<evidence type="ECO:0000259" key="8">
    <source>
        <dbReference type="Pfam" id="PF17768"/>
    </source>
</evidence>
<dbReference type="GO" id="GO:0006310">
    <property type="term" value="P:DNA recombination"/>
    <property type="evidence" value="ECO:0007669"/>
    <property type="project" value="InterPro"/>
</dbReference>
<gene>
    <name evidence="9" type="ORF">SAMN04488579_104125</name>
</gene>
<evidence type="ECO:0000256" key="1">
    <source>
        <dbReference type="ARBA" id="ARBA00005915"/>
    </source>
</evidence>
<evidence type="ECO:0000259" key="6">
    <source>
        <dbReference type="Pfam" id="PF01368"/>
    </source>
</evidence>
<organism evidence="9 10">
    <name type="scientific">Eubacterium barkeri</name>
    <name type="common">Clostridium barkeri</name>
    <dbReference type="NCBI Taxonomy" id="1528"/>
    <lineage>
        <taxon>Bacteria</taxon>
        <taxon>Bacillati</taxon>
        <taxon>Bacillota</taxon>
        <taxon>Clostridia</taxon>
        <taxon>Eubacteriales</taxon>
        <taxon>Eubacteriaceae</taxon>
        <taxon>Eubacterium</taxon>
    </lineage>
</organism>
<proteinExistence type="inferred from homology"/>
<evidence type="ECO:0000259" key="7">
    <source>
        <dbReference type="Pfam" id="PF02272"/>
    </source>
</evidence>
<evidence type="ECO:0000256" key="4">
    <source>
        <dbReference type="ARBA" id="ARBA00022801"/>
    </source>
</evidence>
<dbReference type="NCBIfam" id="TIGR00644">
    <property type="entry name" value="recJ"/>
    <property type="match status" value="1"/>
</dbReference>